<evidence type="ECO:0000256" key="1">
    <source>
        <dbReference type="ARBA" id="ARBA00009834"/>
    </source>
</evidence>
<evidence type="ECO:0000256" key="2">
    <source>
        <dbReference type="SAM" id="Coils"/>
    </source>
</evidence>
<accession>G0ULC8</accession>
<dbReference type="InterPro" id="IPR016689">
    <property type="entry name" value="ESCRT-2_cplx_Snf8"/>
</dbReference>
<proteinExistence type="inferred from homology"/>
<evidence type="ECO:0000313" key="3">
    <source>
        <dbReference type="EMBL" id="CCC90183.1"/>
    </source>
</evidence>
<dbReference type="SUPFAM" id="SSF46785">
    <property type="entry name" value="Winged helix' DNA-binding domain"/>
    <property type="match status" value="1"/>
</dbReference>
<feature type="coiled-coil region" evidence="2">
    <location>
        <begin position="25"/>
        <end position="59"/>
    </location>
</feature>
<organism evidence="3">
    <name type="scientific">Trypanosoma congolense (strain IL3000)</name>
    <dbReference type="NCBI Taxonomy" id="1068625"/>
    <lineage>
        <taxon>Eukaryota</taxon>
        <taxon>Discoba</taxon>
        <taxon>Euglenozoa</taxon>
        <taxon>Kinetoplastea</taxon>
        <taxon>Metakinetoplastina</taxon>
        <taxon>Trypanosomatida</taxon>
        <taxon>Trypanosomatidae</taxon>
        <taxon>Trypanosoma</taxon>
        <taxon>Nannomonas</taxon>
    </lineage>
</organism>
<dbReference type="Gene3D" id="6.10.140.180">
    <property type="match status" value="1"/>
</dbReference>
<dbReference type="InterPro" id="IPR036390">
    <property type="entry name" value="WH_DNA-bd_sf"/>
</dbReference>
<gene>
    <name evidence="3" type="ORF">TCIL3000_4_2760</name>
</gene>
<dbReference type="VEuPathDB" id="TriTrypDB:TcIL3000_4_2760"/>
<dbReference type="GO" id="GO:0000814">
    <property type="term" value="C:ESCRT II complex"/>
    <property type="evidence" value="ECO:0007669"/>
    <property type="project" value="InterPro"/>
</dbReference>
<comment type="similarity">
    <text evidence="1">Belongs to the SNF8 family.</text>
</comment>
<name>G0ULC8_TRYCI</name>
<dbReference type="PANTHER" id="PTHR12806">
    <property type="entry name" value="EAP30 SUBUNIT OF ELL COMPLEX"/>
    <property type="match status" value="1"/>
</dbReference>
<dbReference type="EMBL" id="HE575317">
    <property type="protein sequence ID" value="CCC90183.1"/>
    <property type="molecule type" value="Genomic_DNA"/>
</dbReference>
<dbReference type="Gene3D" id="1.10.10.10">
    <property type="entry name" value="Winged helix-like DNA-binding domain superfamily/Winged helix DNA-binding domain"/>
    <property type="match status" value="1"/>
</dbReference>
<dbReference type="InterPro" id="IPR036388">
    <property type="entry name" value="WH-like_DNA-bd_sf"/>
</dbReference>
<dbReference type="GO" id="GO:0043328">
    <property type="term" value="P:protein transport to vacuole involved in ubiquitin-dependent protein catabolic process via the multivesicular body sorting pathway"/>
    <property type="evidence" value="ECO:0007669"/>
    <property type="project" value="TreeGrafter"/>
</dbReference>
<protein>
    <submittedName>
        <fullName evidence="3">Uncharacterized protein</fullName>
    </submittedName>
</protein>
<sequence length="336" mass="37131">MRRAIGVAHVHKSRETKRQMTDLGAQITAERVAQIADQLESLEEQLRTLARKYKNEIATDPAVRARFKQISDSLGVDLISSKKNVFAELLGLGDFYYGLAGKVVEACMREQKFFGSYVPLSRIVSVVNRQYNACIDEGERCVISEGDIHMALSKLHVLGDGYDIVKLTDVNYIQTTPCGSCSADDVSLLEYVLSKQAKKILNYRAAQRGSQLQPQHVAHAGSASPTGGRLAGIHVARGDPRREAGVKADAVGNDSNVPFEVTCVSITQEEIVKCLAWHHHRFEKVIQRLVQCGSVWVEKVEGSDSSVSEDCRVVSKDNIDFQEDAIYWFVDLACSG</sequence>
<reference evidence="3" key="1">
    <citation type="journal article" date="2012" name="Proc. Natl. Acad. Sci. U.S.A.">
        <title>Antigenic diversity is generated by distinct evolutionary mechanisms in African trypanosome species.</title>
        <authorList>
            <person name="Jackson A.P."/>
            <person name="Berry A."/>
            <person name="Aslett M."/>
            <person name="Allison H.C."/>
            <person name="Burton P."/>
            <person name="Vavrova-Anderson J."/>
            <person name="Brown R."/>
            <person name="Browne H."/>
            <person name="Corton N."/>
            <person name="Hauser H."/>
            <person name="Gamble J."/>
            <person name="Gilderthorp R."/>
            <person name="Marcello L."/>
            <person name="McQuillan J."/>
            <person name="Otto T.D."/>
            <person name="Quail M.A."/>
            <person name="Sanders M.J."/>
            <person name="van Tonder A."/>
            <person name="Ginger M.L."/>
            <person name="Field M.C."/>
            <person name="Barry J.D."/>
            <person name="Hertz-Fowler C."/>
            <person name="Berriman M."/>
        </authorList>
    </citation>
    <scope>NUCLEOTIDE SEQUENCE</scope>
    <source>
        <strain evidence="3">IL3000</strain>
    </source>
</reference>
<keyword evidence="2" id="KW-0175">Coiled coil</keyword>
<dbReference type="Pfam" id="PF04157">
    <property type="entry name" value="EAP30"/>
    <property type="match status" value="1"/>
</dbReference>
<dbReference type="InterPro" id="IPR040608">
    <property type="entry name" value="Snf8/Vps36"/>
</dbReference>
<dbReference type="PANTHER" id="PTHR12806:SF0">
    <property type="entry name" value="VACUOLAR-SORTING PROTEIN SNF8"/>
    <property type="match status" value="1"/>
</dbReference>
<dbReference type="AlphaFoldDB" id="G0ULC8"/>